<keyword evidence="10" id="KW-0675">Receptor</keyword>
<feature type="signal peptide" evidence="7">
    <location>
        <begin position="1"/>
        <end position="17"/>
    </location>
</feature>
<keyword evidence="7" id="KW-0732">Signal</keyword>
<feature type="domain" description="TonB-dependent transporter Oar-like beta-barrel" evidence="9">
    <location>
        <begin position="235"/>
        <end position="1223"/>
    </location>
</feature>
<evidence type="ECO:0000256" key="4">
    <source>
        <dbReference type="ARBA" id="ARBA00022692"/>
    </source>
</evidence>
<dbReference type="InterPro" id="IPR037066">
    <property type="entry name" value="Plug_dom_sf"/>
</dbReference>
<evidence type="ECO:0000313" key="10">
    <source>
        <dbReference type="EMBL" id="ABJ82369.1"/>
    </source>
</evidence>
<dbReference type="InParanoid" id="Q029C2"/>
<evidence type="ECO:0000259" key="8">
    <source>
        <dbReference type="Pfam" id="PF07715"/>
    </source>
</evidence>
<name>Q029C2_SOLUE</name>
<dbReference type="InterPro" id="IPR013784">
    <property type="entry name" value="Carb-bd-like_fold"/>
</dbReference>
<dbReference type="HOGENOM" id="CLU_006298_0_0_0"/>
<accession>Q029C2</accession>
<keyword evidence="6" id="KW-0998">Cell outer membrane</keyword>
<dbReference type="InterPro" id="IPR057601">
    <property type="entry name" value="Oar-like_b-barrel"/>
</dbReference>
<protein>
    <submittedName>
        <fullName evidence="10">TonB-dependent receptor, plug</fullName>
    </submittedName>
</protein>
<dbReference type="Gene3D" id="2.40.170.20">
    <property type="entry name" value="TonB-dependent receptor, beta-barrel domain"/>
    <property type="match status" value="1"/>
</dbReference>
<keyword evidence="3" id="KW-1134">Transmembrane beta strand</keyword>
<dbReference type="STRING" id="234267.Acid_1376"/>
<dbReference type="SUPFAM" id="SSF56935">
    <property type="entry name" value="Porins"/>
    <property type="match status" value="1"/>
</dbReference>
<dbReference type="AlphaFoldDB" id="Q029C2"/>
<evidence type="ECO:0000256" key="6">
    <source>
        <dbReference type="ARBA" id="ARBA00023237"/>
    </source>
</evidence>
<dbReference type="GO" id="GO:0044718">
    <property type="term" value="P:siderophore transmembrane transport"/>
    <property type="evidence" value="ECO:0007669"/>
    <property type="project" value="TreeGrafter"/>
</dbReference>
<dbReference type="PANTHER" id="PTHR30069">
    <property type="entry name" value="TONB-DEPENDENT OUTER MEMBRANE RECEPTOR"/>
    <property type="match status" value="1"/>
</dbReference>
<evidence type="ECO:0000256" key="1">
    <source>
        <dbReference type="ARBA" id="ARBA00004571"/>
    </source>
</evidence>
<dbReference type="GO" id="GO:0009279">
    <property type="term" value="C:cell outer membrane"/>
    <property type="evidence" value="ECO:0007669"/>
    <property type="project" value="UniProtKB-SubCell"/>
</dbReference>
<dbReference type="GO" id="GO:0030246">
    <property type="term" value="F:carbohydrate binding"/>
    <property type="evidence" value="ECO:0007669"/>
    <property type="project" value="InterPro"/>
</dbReference>
<dbReference type="Gene3D" id="2.170.130.10">
    <property type="entry name" value="TonB-dependent receptor, plug domain"/>
    <property type="match status" value="1"/>
</dbReference>
<keyword evidence="4" id="KW-0812">Transmembrane</keyword>
<evidence type="ECO:0000259" key="9">
    <source>
        <dbReference type="Pfam" id="PF25183"/>
    </source>
</evidence>
<keyword evidence="5" id="KW-0472">Membrane</keyword>
<dbReference type="Pfam" id="PF07715">
    <property type="entry name" value="Plug"/>
    <property type="match status" value="1"/>
</dbReference>
<gene>
    <name evidence="10" type="ordered locus">Acid_1376</name>
</gene>
<dbReference type="Pfam" id="PF25183">
    <property type="entry name" value="OMP_b-brl_4"/>
    <property type="match status" value="1"/>
</dbReference>
<dbReference type="GO" id="GO:0015344">
    <property type="term" value="F:siderophore uptake transmembrane transporter activity"/>
    <property type="evidence" value="ECO:0007669"/>
    <property type="project" value="TreeGrafter"/>
</dbReference>
<dbReference type="SUPFAM" id="SSF49452">
    <property type="entry name" value="Starch-binding domain-like"/>
    <property type="match status" value="1"/>
</dbReference>
<dbReference type="KEGG" id="sus:Acid_1376"/>
<dbReference type="Gene3D" id="2.60.40.1120">
    <property type="entry name" value="Carboxypeptidase-like, regulatory domain"/>
    <property type="match status" value="1"/>
</dbReference>
<dbReference type="InterPro" id="IPR036942">
    <property type="entry name" value="Beta-barrel_TonB_sf"/>
</dbReference>
<feature type="domain" description="TonB-dependent receptor plug" evidence="8">
    <location>
        <begin position="129"/>
        <end position="227"/>
    </location>
</feature>
<dbReference type="EMBL" id="CP000473">
    <property type="protein sequence ID" value="ABJ82369.1"/>
    <property type="molecule type" value="Genomic_DNA"/>
</dbReference>
<dbReference type="Pfam" id="PF13620">
    <property type="entry name" value="CarboxypepD_reg"/>
    <property type="match status" value="1"/>
</dbReference>
<dbReference type="InterPro" id="IPR039426">
    <property type="entry name" value="TonB-dep_rcpt-like"/>
</dbReference>
<proteinExistence type="predicted"/>
<organism evidence="10">
    <name type="scientific">Solibacter usitatus (strain Ellin6076)</name>
    <dbReference type="NCBI Taxonomy" id="234267"/>
    <lineage>
        <taxon>Bacteria</taxon>
        <taxon>Pseudomonadati</taxon>
        <taxon>Acidobacteriota</taxon>
        <taxon>Terriglobia</taxon>
        <taxon>Bryobacterales</taxon>
        <taxon>Solibacteraceae</taxon>
        <taxon>Candidatus Solibacter</taxon>
    </lineage>
</organism>
<sequence length="1260" mass="134780" precursor="true">MNKLICLFFAVSALAFAQMSTSQITGTVTDASGGVVPGATVTATNAATGVAYRQVTTQAGLYAFPALPAGTYTITVEMKGFKTSRNAGNELVVGTPLAVDVSLAIGETTDVVNVEATAAQVQTESATIGNVVSEKAIKDLPLNGRNPLNLLVLEPGVVQRSGGAGGDSGVHVNGSRDRAFNVTIDGIEANESTVPNPLSNLYRLTPDNVQEYKVTTSNPSAEEGRNSGANINIGTRSGQNAFHGTLFEFFRNTDLNSADFFGNAQGTPKPIIKMNQYGAQLSGPIVKNKTFFFFSWADQKINFNQPIDQTFGLPILYTPTARSGNFRYWRADPTNPQVVGGQKVTRNSPLLVDPHTGELAAGVRNCGSSTDLNCVASYNFAAADPKGIGIDPTIAKLFNSYPLPNNYSAAGDGLNTATYQWNPPTQFRGPNFMYRVDHTFNEKNTIFVRFLMGHYNTLQGDPLNGRPEVFPGFPPLGEVFRTTKNLAISDRHVFSPSMVNEFTMGFSRFIFLFTQGEANPAYPNAPPYAFANASLPYINTPRTFRAVTTPQFIDNLSVIRGSHVIKVGANARLYEHNDQRGQPGGINVTPSLQFSATTRPPTGFNTPALSSASSGGINATDNTRLLGAINDVLGIPARLGQVFLGDIKANAYLPFLSGNAVTLWDQGVRIKQYDFYAQDEWRLRRNLVLNYGLRWEMNLPPTESGDRAYVPNGPVVNNPGLVSFQHADTWYQNKNLTAIGPRVGLAWSPGSGGKTVIRAGWGISFDPLSSFQVTAVSGKVPGITLQCNSVPGGTTTPGCQSVPDVRIAQGFPNQLAPPSTQPASFLTPPVQLSSNAPALAVFDPNLKMPTVHEWNFNVQRELPMGFLAQAGYIGKRGLRLLRSYDINQIDAAPILPSFLAMQQNVAAKCNPDGGGCPGGLSGTPVPLVTSGVLTSAFVNSSTTLTDLAQNAAGNFAGRIEQTTLAAHLRPNQQFSTITYIDAGGDSYYHAMQLTLRKRFSGGLLFGLAYSLSKSIDDGSTDPVGASSGGGLTTTGGRTAANIRNWRNERGLSDFDRTHVVTINSVYDLPFGKGKHFLNGAHSVVNQVAGGWSINGLYTHMSGEPFSVYSGVRTSNNSHTSRADIIGAQPAVKYQDVSGVAGPVVFDQGLVGPVFAFPAPGSDGSGRNLFRAAPYWNLDLSAVKRFDVTERVKMQFRAEAFNALNHPNFDNPRDASVGSPAITSSLFSQVCCATVAPPTTQSIIQTGESARVIQLGLKIEF</sequence>
<evidence type="ECO:0000256" key="3">
    <source>
        <dbReference type="ARBA" id="ARBA00022452"/>
    </source>
</evidence>
<keyword evidence="2" id="KW-0813">Transport</keyword>
<comment type="subcellular location">
    <subcellularLocation>
        <location evidence="1">Cell outer membrane</location>
        <topology evidence="1">Multi-pass membrane protein</topology>
    </subcellularLocation>
</comment>
<feature type="chain" id="PRO_5004163340" evidence="7">
    <location>
        <begin position="18"/>
        <end position="1260"/>
    </location>
</feature>
<dbReference type="eggNOG" id="COG1629">
    <property type="taxonomic scope" value="Bacteria"/>
</dbReference>
<evidence type="ECO:0000256" key="7">
    <source>
        <dbReference type="SAM" id="SignalP"/>
    </source>
</evidence>
<dbReference type="OrthoDB" id="9764669at2"/>
<evidence type="ECO:0000256" key="2">
    <source>
        <dbReference type="ARBA" id="ARBA00022448"/>
    </source>
</evidence>
<dbReference type="PANTHER" id="PTHR30069:SF46">
    <property type="entry name" value="OAR PROTEIN"/>
    <property type="match status" value="1"/>
</dbReference>
<dbReference type="InterPro" id="IPR012910">
    <property type="entry name" value="Plug_dom"/>
</dbReference>
<evidence type="ECO:0000256" key="5">
    <source>
        <dbReference type="ARBA" id="ARBA00023136"/>
    </source>
</evidence>
<reference evidence="10" key="1">
    <citation type="submission" date="2006-10" db="EMBL/GenBank/DDBJ databases">
        <title>Complete sequence of Solibacter usitatus Ellin6076.</title>
        <authorList>
            <consortium name="US DOE Joint Genome Institute"/>
            <person name="Copeland A."/>
            <person name="Lucas S."/>
            <person name="Lapidus A."/>
            <person name="Barry K."/>
            <person name="Detter J.C."/>
            <person name="Glavina del Rio T."/>
            <person name="Hammon N."/>
            <person name="Israni S."/>
            <person name="Dalin E."/>
            <person name="Tice H."/>
            <person name="Pitluck S."/>
            <person name="Thompson L.S."/>
            <person name="Brettin T."/>
            <person name="Bruce D."/>
            <person name="Han C."/>
            <person name="Tapia R."/>
            <person name="Gilna P."/>
            <person name="Schmutz J."/>
            <person name="Larimer F."/>
            <person name="Land M."/>
            <person name="Hauser L."/>
            <person name="Kyrpides N."/>
            <person name="Mikhailova N."/>
            <person name="Janssen P.H."/>
            <person name="Kuske C.R."/>
            <person name="Richardson P."/>
        </authorList>
    </citation>
    <scope>NUCLEOTIDE SEQUENCE</scope>
    <source>
        <strain evidence="10">Ellin6076</strain>
    </source>
</reference>